<accession>A0A9P8AMI1</accession>
<protein>
    <submittedName>
        <fullName evidence="1">Uncharacterized protein</fullName>
    </submittedName>
</protein>
<evidence type="ECO:0000313" key="2">
    <source>
        <dbReference type="Proteomes" id="UP000812287"/>
    </source>
</evidence>
<dbReference type="OrthoDB" id="3237761at2759"/>
<dbReference type="AlphaFoldDB" id="A0A9P8AMI1"/>
<comment type="caution">
    <text evidence="1">The sequence shown here is derived from an EMBL/GenBank/DDBJ whole genome shotgun (WGS) entry which is preliminary data.</text>
</comment>
<keyword evidence="2" id="KW-1185">Reference proteome</keyword>
<name>A0A9P8AMI1_9AGAR</name>
<sequence length="171" mass="18184">MPASLKMLFLSPIRSLHGPITSSERACETHASINSMVGLHCGGGVRFLCVNAVPKSIPEIKSLLVPLRLPLEVHTPFIGETCPVCLALFIGTLQRTGSRTRNEGHVQYNVGDNSTSGIGSRVSFFDSTGQLVRGVVVSTSHMADGTQMLLIKRENGGTIILPSASVSNVND</sequence>
<gene>
    <name evidence="1" type="ORF">BT62DRAFT_1013306</name>
</gene>
<dbReference type="Proteomes" id="UP000812287">
    <property type="component" value="Unassembled WGS sequence"/>
</dbReference>
<dbReference type="EMBL" id="MU250581">
    <property type="protein sequence ID" value="KAG7439867.1"/>
    <property type="molecule type" value="Genomic_DNA"/>
</dbReference>
<dbReference type="GeneID" id="66100326"/>
<organism evidence="1 2">
    <name type="scientific">Guyanagaster necrorhizus</name>
    <dbReference type="NCBI Taxonomy" id="856835"/>
    <lineage>
        <taxon>Eukaryota</taxon>
        <taxon>Fungi</taxon>
        <taxon>Dikarya</taxon>
        <taxon>Basidiomycota</taxon>
        <taxon>Agaricomycotina</taxon>
        <taxon>Agaricomycetes</taxon>
        <taxon>Agaricomycetidae</taxon>
        <taxon>Agaricales</taxon>
        <taxon>Marasmiineae</taxon>
        <taxon>Physalacriaceae</taxon>
        <taxon>Guyanagaster</taxon>
    </lineage>
</organism>
<reference evidence="1" key="1">
    <citation type="submission" date="2020-11" db="EMBL/GenBank/DDBJ databases">
        <title>Adaptations for nitrogen fixation in a non-lichenized fungal sporocarp promotes dispersal by wood-feeding termites.</title>
        <authorList>
            <consortium name="DOE Joint Genome Institute"/>
            <person name="Koch R.A."/>
            <person name="Yoon G."/>
            <person name="Arayal U."/>
            <person name="Lail K."/>
            <person name="Amirebrahimi M."/>
            <person name="Labutti K."/>
            <person name="Lipzen A."/>
            <person name="Riley R."/>
            <person name="Barry K."/>
            <person name="Henrissat B."/>
            <person name="Grigoriev I.V."/>
            <person name="Herr J.R."/>
            <person name="Aime M.C."/>
        </authorList>
    </citation>
    <scope>NUCLEOTIDE SEQUENCE</scope>
    <source>
        <strain evidence="1">MCA 3950</strain>
    </source>
</reference>
<proteinExistence type="predicted"/>
<evidence type="ECO:0000313" key="1">
    <source>
        <dbReference type="EMBL" id="KAG7439867.1"/>
    </source>
</evidence>
<dbReference type="RefSeq" id="XP_043033367.1">
    <property type="nucleotide sequence ID" value="XM_043178039.1"/>
</dbReference>